<organism evidence="4 5">
    <name type="scientific">Variovorax beijingensis</name>
    <dbReference type="NCBI Taxonomy" id="2496117"/>
    <lineage>
        <taxon>Bacteria</taxon>
        <taxon>Pseudomonadati</taxon>
        <taxon>Pseudomonadota</taxon>
        <taxon>Betaproteobacteria</taxon>
        <taxon>Burkholderiales</taxon>
        <taxon>Comamonadaceae</taxon>
        <taxon>Variovorax</taxon>
    </lineage>
</organism>
<dbReference type="PANTHER" id="PTHR42776:SF27">
    <property type="entry name" value="DIPEPTIDYL PEPTIDASE FAMILY MEMBER 6"/>
    <property type="match status" value="1"/>
</dbReference>
<feature type="signal peptide" evidence="2">
    <location>
        <begin position="1"/>
        <end position="25"/>
    </location>
</feature>
<feature type="domain" description="Peptidase S9 prolyl oligopeptidase catalytic" evidence="3">
    <location>
        <begin position="466"/>
        <end position="673"/>
    </location>
</feature>
<evidence type="ECO:0000313" key="4">
    <source>
        <dbReference type="EMBL" id="TWD75548.1"/>
    </source>
</evidence>
<dbReference type="PROSITE" id="PS51257">
    <property type="entry name" value="PROKAR_LIPOPROTEIN"/>
    <property type="match status" value="1"/>
</dbReference>
<evidence type="ECO:0000259" key="3">
    <source>
        <dbReference type="Pfam" id="PF00326"/>
    </source>
</evidence>
<proteinExistence type="predicted"/>
<reference evidence="4 5" key="1">
    <citation type="submission" date="2019-06" db="EMBL/GenBank/DDBJ databases">
        <title>Sorghum-associated microbial communities from plants grown in Nebraska, USA.</title>
        <authorList>
            <person name="Schachtman D."/>
        </authorList>
    </citation>
    <scope>NUCLEOTIDE SEQUENCE [LARGE SCALE GENOMIC DNA]</scope>
    <source>
        <strain evidence="4 5">T529</strain>
    </source>
</reference>
<keyword evidence="4" id="KW-0645">Protease</keyword>
<dbReference type="Gene3D" id="3.40.50.1820">
    <property type="entry name" value="alpha/beta hydrolase"/>
    <property type="match status" value="1"/>
</dbReference>
<sequence>MRNIRPPSRCYAALAALCGAAVLLAGCVAGPTHPSLVSARQDDTLPPLVPMRRFVANIDAVNGHVLSPDGQQLVWVQAVGTDVGLGVRKTSDAAEVKSASTRTFAIGTLARPFVSGPTYMWLPDSRHLAYLKDFTGDENTQIFVLDTEAPSAKPWAVTPWPGVRSTMLGWGAPGSATFLFASNRRDRSSMDLFEGDARTRTVREIARSNPDSRVLAWFIDTRRELAGRMRQLGSADGSDRLLELRQPDGSWRAFRTVKAFDSFWPQRVDLGMGRLWALTNVGRDKLAMVEVDLATGTEKLLAEDAEVDLDYGVFPPQQGAPIAYVSEPGRPRIAFLDSVLGGEVAGAVKTARERGWLEAEPVITRPASMANDMRRIVLRSTTENEGVELLLDRASGQLTRLTPPREPTADLFSPMEPFSFKASDGLVIHGYLVRPRGVQGPVPLVVNVHGGPWVRDSWQSAGFTPTQMLANRGYAVLYVNYRGSSGYGRAFMMAGARETNGRLQRDIAEAVQWAVDQGVADPKRMAVLGGSFGGFSVLAQLIQKPHDYRCGVDLVGVANWPRVIENWPPFWRNRHYFAVFFGDVNKPEERARMLQDSPISQIDRITAPLLVIHGANDVRVLRQDSEDVVATLQKLGRPVEYMSFPDEGHSARKWRNRLAQWRKIEDTLAKCLGGRSNGFDFYELMPRQ</sequence>
<dbReference type="AlphaFoldDB" id="A0A561B9V8"/>
<comment type="caution">
    <text evidence="4">The sequence shown here is derived from an EMBL/GenBank/DDBJ whole genome shotgun (WGS) entry which is preliminary data.</text>
</comment>
<dbReference type="SUPFAM" id="SSF53474">
    <property type="entry name" value="alpha/beta-Hydrolases"/>
    <property type="match status" value="1"/>
</dbReference>
<dbReference type="Proteomes" id="UP000319722">
    <property type="component" value="Unassembled WGS sequence"/>
</dbReference>
<dbReference type="InterPro" id="IPR011042">
    <property type="entry name" value="6-blade_b-propeller_TolB-like"/>
</dbReference>
<dbReference type="GO" id="GO:0006508">
    <property type="term" value="P:proteolysis"/>
    <property type="evidence" value="ECO:0007669"/>
    <property type="project" value="InterPro"/>
</dbReference>
<protein>
    <submittedName>
        <fullName evidence="4">Dipeptidyl aminopeptidase/acylaminoacyl peptidase</fullName>
    </submittedName>
</protein>
<evidence type="ECO:0000256" key="2">
    <source>
        <dbReference type="SAM" id="SignalP"/>
    </source>
</evidence>
<dbReference type="RefSeq" id="WP_145747449.1">
    <property type="nucleotide sequence ID" value="NZ_VIVL01000018.1"/>
</dbReference>
<dbReference type="EMBL" id="VIVL01000018">
    <property type="protein sequence ID" value="TWD75548.1"/>
    <property type="molecule type" value="Genomic_DNA"/>
</dbReference>
<dbReference type="GO" id="GO:0004177">
    <property type="term" value="F:aminopeptidase activity"/>
    <property type="evidence" value="ECO:0007669"/>
    <property type="project" value="UniProtKB-KW"/>
</dbReference>
<name>A0A561B9V8_9BURK</name>
<gene>
    <name evidence="4" type="ORF">FB547_11847</name>
</gene>
<keyword evidence="2" id="KW-0732">Signal</keyword>
<dbReference type="Gene3D" id="2.120.10.30">
    <property type="entry name" value="TolB, C-terminal domain"/>
    <property type="match status" value="1"/>
</dbReference>
<dbReference type="SUPFAM" id="SSF82171">
    <property type="entry name" value="DPP6 N-terminal domain-like"/>
    <property type="match status" value="1"/>
</dbReference>
<dbReference type="GO" id="GO:0004252">
    <property type="term" value="F:serine-type endopeptidase activity"/>
    <property type="evidence" value="ECO:0007669"/>
    <property type="project" value="TreeGrafter"/>
</dbReference>
<evidence type="ECO:0000313" key="5">
    <source>
        <dbReference type="Proteomes" id="UP000319722"/>
    </source>
</evidence>
<dbReference type="InterPro" id="IPR029058">
    <property type="entry name" value="AB_hydrolase_fold"/>
</dbReference>
<dbReference type="Pfam" id="PF00326">
    <property type="entry name" value="Peptidase_S9"/>
    <property type="match status" value="1"/>
</dbReference>
<feature type="chain" id="PRO_5022112340" evidence="2">
    <location>
        <begin position="26"/>
        <end position="688"/>
    </location>
</feature>
<keyword evidence="1" id="KW-0378">Hydrolase</keyword>
<dbReference type="PANTHER" id="PTHR42776">
    <property type="entry name" value="SERINE PEPTIDASE S9 FAMILY MEMBER"/>
    <property type="match status" value="1"/>
</dbReference>
<evidence type="ECO:0000256" key="1">
    <source>
        <dbReference type="ARBA" id="ARBA00022801"/>
    </source>
</evidence>
<accession>A0A561B9V8</accession>
<dbReference type="InterPro" id="IPR001375">
    <property type="entry name" value="Peptidase_S9_cat"/>
</dbReference>
<dbReference type="OrthoDB" id="4269629at2"/>
<keyword evidence="4" id="KW-0031">Aminopeptidase</keyword>